<gene>
    <name evidence="6" type="primary">LOC101851677</name>
</gene>
<dbReference type="InterPro" id="IPR019734">
    <property type="entry name" value="TPR_rpt"/>
</dbReference>
<evidence type="ECO:0000313" key="5">
    <source>
        <dbReference type="Proteomes" id="UP000694888"/>
    </source>
</evidence>
<organism evidence="5 6">
    <name type="scientific">Aplysia californica</name>
    <name type="common">California sea hare</name>
    <dbReference type="NCBI Taxonomy" id="6500"/>
    <lineage>
        <taxon>Eukaryota</taxon>
        <taxon>Metazoa</taxon>
        <taxon>Spiralia</taxon>
        <taxon>Lophotrochozoa</taxon>
        <taxon>Mollusca</taxon>
        <taxon>Gastropoda</taxon>
        <taxon>Heterobranchia</taxon>
        <taxon>Euthyneura</taxon>
        <taxon>Tectipleura</taxon>
        <taxon>Aplysiida</taxon>
        <taxon>Aplysioidea</taxon>
        <taxon>Aplysiidae</taxon>
        <taxon>Aplysia</taxon>
    </lineage>
</organism>
<reference evidence="6" key="1">
    <citation type="submission" date="2025-08" db="UniProtKB">
        <authorList>
            <consortium name="RefSeq"/>
        </authorList>
    </citation>
    <scope>IDENTIFICATION</scope>
</reference>
<keyword evidence="5" id="KW-1185">Reference proteome</keyword>
<dbReference type="SMART" id="SM00028">
    <property type="entry name" value="TPR"/>
    <property type="match status" value="7"/>
</dbReference>
<comment type="function">
    <text evidence="1">Involved in endocytosis.</text>
</comment>
<dbReference type="InterPro" id="IPR045819">
    <property type="entry name" value="TTC7_N"/>
</dbReference>
<evidence type="ECO:0000256" key="1">
    <source>
        <dbReference type="ARBA" id="ARBA00002550"/>
    </source>
</evidence>
<name>A0ABM0K5T4_APLCA</name>
<sequence>MASKVKVTRLESEIDRCRVECNWKKSVELAKQLTVKSTDLASTVTFLQGEMALEEYIESHDPTNEDNILEARGSLQEAYECLSKISQGNSRFQEQASLLLAKIQFCQGFYQVALASLEKVDLAAVALRESEGSSLRNTRLLYIVAESYAIKGKSLDKTKGNLKTKYKLAEREDEIVTCYEISGDLALLCLQQREKRQSQPCDSNFVITSLVEMALSQVPLMHLKSRDVDKSIQRYREMLRAVESRFTQDIRKHLALELAQLLLRSCSMNSYKPIDLLAKNQNAKGPKPFVRSSDKASGSWRRHLSSRLFVPQTLDEEVLLLLLIAEAVGTREAVLERNKETHEMTLTSVTAIYDLLALTLVRRAQFLRLTESFEKAMRFSFEEFHIWYQYANSLISSHKHAHALLVLAECHRLAPHDTCVCLQAAQLCYEHLQIYQQGLEWSERAVECTGSQHHLSRAHMALGTGLCLVAKDSKLLQDREELNERALKAFKEAHRLDPNDYLAAFHLALQFANLRKISEAVTYTKLSLKLRSDFIHSLHLMTLLLSARKQHEEAMTLIRAALEEYPDNLSLLMTKAKLQKIVLGPEEALATYQKMLKLWKDLHEMDVADDCSDSKSRARDRCTWDKRSLAQMTLHEFSERGSGSIRAESVAASRVEKALSDLASSMNSSFQPRAGPQRSWVIQAQIWLNLAELYLSLNQVNEAQSCVQETFQLFPHSVYVFFMRGLVLEHRGCLNDARVCYENAISVNPAHTKSLYHLGIVLHKMNDNRLAEKILRDAVNLDPCFHKAWFMLGTVLESLGQPEDASNCHMTGNMLEATCPVAPFNVIQRTLT</sequence>
<dbReference type="Proteomes" id="UP000694888">
    <property type="component" value="Unplaced"/>
</dbReference>
<dbReference type="PROSITE" id="PS50005">
    <property type="entry name" value="TPR"/>
    <property type="match status" value="2"/>
</dbReference>
<feature type="repeat" description="TPR" evidence="3">
    <location>
        <begin position="752"/>
        <end position="785"/>
    </location>
</feature>
<dbReference type="InterPro" id="IPR051722">
    <property type="entry name" value="Endocytosis_PI4K-reg_protein"/>
</dbReference>
<dbReference type="SUPFAM" id="SSF48452">
    <property type="entry name" value="TPR-like"/>
    <property type="match status" value="3"/>
</dbReference>
<evidence type="ECO:0000259" key="4">
    <source>
        <dbReference type="Pfam" id="PF19440"/>
    </source>
</evidence>
<feature type="domain" description="Tetratricopeptide repeat protein 7 N-terminal" evidence="4">
    <location>
        <begin position="1"/>
        <end position="372"/>
    </location>
</feature>
<keyword evidence="3" id="KW-0802">TPR repeat</keyword>
<evidence type="ECO:0000256" key="2">
    <source>
        <dbReference type="ARBA" id="ARBA00038251"/>
    </source>
</evidence>
<proteinExistence type="inferred from homology"/>
<protein>
    <submittedName>
        <fullName evidence="6">Tetratricopeptide repeat protein 7B isoform X1</fullName>
    </submittedName>
</protein>
<dbReference type="PANTHER" id="PTHR23083:SF464">
    <property type="entry name" value="TETRATRICOPEPTIDE REPEAT DOMAIN 7, ISOFORM A"/>
    <property type="match status" value="1"/>
</dbReference>
<dbReference type="Gene3D" id="1.25.40.10">
    <property type="entry name" value="Tetratricopeptide repeat domain"/>
    <property type="match status" value="3"/>
</dbReference>
<comment type="similarity">
    <text evidence="2">Belongs to the YPP1 family.</text>
</comment>
<dbReference type="RefSeq" id="XP_005109407.1">
    <property type="nucleotide sequence ID" value="XM_005109350.3"/>
</dbReference>
<feature type="repeat" description="TPR" evidence="3">
    <location>
        <begin position="684"/>
        <end position="717"/>
    </location>
</feature>
<dbReference type="Pfam" id="PF19440">
    <property type="entry name" value="TTC7_N"/>
    <property type="match status" value="1"/>
</dbReference>
<accession>A0ABM0K5T4</accession>
<evidence type="ECO:0000256" key="3">
    <source>
        <dbReference type="PROSITE-ProRule" id="PRU00339"/>
    </source>
</evidence>
<dbReference type="Pfam" id="PF13181">
    <property type="entry name" value="TPR_8"/>
    <property type="match status" value="2"/>
</dbReference>
<dbReference type="InterPro" id="IPR011990">
    <property type="entry name" value="TPR-like_helical_dom_sf"/>
</dbReference>
<evidence type="ECO:0000313" key="6">
    <source>
        <dbReference type="RefSeq" id="XP_005109407.1"/>
    </source>
</evidence>
<dbReference type="PANTHER" id="PTHR23083">
    <property type="entry name" value="TETRATRICOPEPTIDE REPEAT PROTEIN, TPR"/>
    <property type="match status" value="1"/>
</dbReference>
<dbReference type="GeneID" id="101851677"/>